<feature type="non-terminal residue" evidence="2">
    <location>
        <position position="1"/>
    </location>
</feature>
<accession>A0A812Z3H4</accession>
<gene>
    <name evidence="2" type="ORF">SNEC2469_LOCUS23999</name>
</gene>
<evidence type="ECO:0000313" key="3">
    <source>
        <dbReference type="Proteomes" id="UP000601435"/>
    </source>
</evidence>
<name>A0A812Z3H4_9DINO</name>
<keyword evidence="3" id="KW-1185">Reference proteome</keyword>
<evidence type="ECO:0000256" key="1">
    <source>
        <dbReference type="SAM" id="MobiDB-lite"/>
    </source>
</evidence>
<evidence type="ECO:0000313" key="2">
    <source>
        <dbReference type="EMBL" id="CAE7810398.1"/>
    </source>
</evidence>
<dbReference type="AlphaFoldDB" id="A0A812Z3H4"/>
<feature type="region of interest" description="Disordered" evidence="1">
    <location>
        <begin position="80"/>
        <end position="137"/>
    </location>
</feature>
<organism evidence="2 3">
    <name type="scientific">Symbiodinium necroappetens</name>
    <dbReference type="NCBI Taxonomy" id="1628268"/>
    <lineage>
        <taxon>Eukaryota</taxon>
        <taxon>Sar</taxon>
        <taxon>Alveolata</taxon>
        <taxon>Dinophyceae</taxon>
        <taxon>Suessiales</taxon>
        <taxon>Symbiodiniaceae</taxon>
        <taxon>Symbiodinium</taxon>
    </lineage>
</organism>
<comment type="caution">
    <text evidence="2">The sequence shown here is derived from an EMBL/GenBank/DDBJ whole genome shotgun (WGS) entry which is preliminary data.</text>
</comment>
<proteinExistence type="predicted"/>
<dbReference type="EMBL" id="CAJNJA010045556">
    <property type="protein sequence ID" value="CAE7810398.1"/>
    <property type="molecule type" value="Genomic_DNA"/>
</dbReference>
<sequence length="137" mass="14951">SGRLWSRGLQISDRGSEGEVLVQPARSSVGPFQFSWRISTLSASATKLFQLCLCRNPSEAVLALFYSLEMPLMRGHRSRAKHRQAGICQSSGSDLALEAPGGRSHEGDDDQADSAVHGAARAPQHNHRRGTRILCNR</sequence>
<reference evidence="2" key="1">
    <citation type="submission" date="2021-02" db="EMBL/GenBank/DDBJ databases">
        <authorList>
            <person name="Dougan E. K."/>
            <person name="Rhodes N."/>
            <person name="Thang M."/>
            <person name="Chan C."/>
        </authorList>
    </citation>
    <scope>NUCLEOTIDE SEQUENCE</scope>
</reference>
<protein>
    <submittedName>
        <fullName evidence="2">Uncharacterized protein</fullName>
    </submittedName>
</protein>
<dbReference type="Proteomes" id="UP000601435">
    <property type="component" value="Unassembled WGS sequence"/>
</dbReference>